<comment type="caution">
    <text evidence="1">The sequence shown here is derived from an EMBL/GenBank/DDBJ whole genome shotgun (WGS) entry which is preliminary data.</text>
</comment>
<feature type="non-terminal residue" evidence="1">
    <location>
        <position position="29"/>
    </location>
</feature>
<reference evidence="1 2" key="1">
    <citation type="submission" date="2019-06" db="EMBL/GenBank/DDBJ databases">
        <title>Genome sequence of Deinococcus radiopugnans ATCC 19172.</title>
        <authorList>
            <person name="Maclea K.S."/>
            <person name="Maynard C.R."/>
        </authorList>
    </citation>
    <scope>NUCLEOTIDE SEQUENCE [LARGE SCALE GENOMIC DNA]</scope>
    <source>
        <strain evidence="1 2">ATCC 19172</strain>
    </source>
</reference>
<gene>
    <name evidence="1" type="ORF">FHR04_17885</name>
</gene>
<name>A0A5C4XWL5_9DEIO</name>
<protein>
    <submittedName>
        <fullName evidence="1">Transposase</fullName>
    </submittedName>
</protein>
<evidence type="ECO:0000313" key="2">
    <source>
        <dbReference type="Proteomes" id="UP000313988"/>
    </source>
</evidence>
<dbReference type="Proteomes" id="UP000313988">
    <property type="component" value="Unassembled WGS sequence"/>
</dbReference>
<dbReference type="EMBL" id="VDMO01000027">
    <property type="protein sequence ID" value="TNM67852.1"/>
    <property type="molecule type" value="Genomic_DNA"/>
</dbReference>
<sequence length="29" mass="3415">MRLNDNQWAVLAPLLPQPVKRTKRGRPRC</sequence>
<organism evidence="1 2">
    <name type="scientific">Deinococcus radiopugnans ATCC 19172</name>
    <dbReference type="NCBI Taxonomy" id="585398"/>
    <lineage>
        <taxon>Bacteria</taxon>
        <taxon>Thermotogati</taxon>
        <taxon>Deinococcota</taxon>
        <taxon>Deinococci</taxon>
        <taxon>Deinococcales</taxon>
        <taxon>Deinococcaceae</taxon>
        <taxon>Deinococcus</taxon>
    </lineage>
</organism>
<dbReference type="AlphaFoldDB" id="A0A5C4XWL5"/>
<accession>A0A5C4XWL5</accession>
<proteinExistence type="predicted"/>
<evidence type="ECO:0000313" key="1">
    <source>
        <dbReference type="EMBL" id="TNM67852.1"/>
    </source>
</evidence>